<organism evidence="2 3">
    <name type="scientific">Stratiformator vulcanicus</name>
    <dbReference type="NCBI Taxonomy" id="2527980"/>
    <lineage>
        <taxon>Bacteria</taxon>
        <taxon>Pseudomonadati</taxon>
        <taxon>Planctomycetota</taxon>
        <taxon>Planctomycetia</taxon>
        <taxon>Planctomycetales</taxon>
        <taxon>Planctomycetaceae</taxon>
        <taxon>Stratiformator</taxon>
    </lineage>
</organism>
<keyword evidence="1" id="KW-0732">Signal</keyword>
<dbReference type="AlphaFoldDB" id="A0A517R581"/>
<protein>
    <recommendedName>
        <fullName evidence="4">3-keto-disaccharide hydrolase domain-containing protein</fullName>
    </recommendedName>
</protein>
<name>A0A517R581_9PLAN</name>
<dbReference type="OrthoDB" id="214343at2"/>
<accession>A0A517R581</accession>
<evidence type="ECO:0000256" key="1">
    <source>
        <dbReference type="SAM" id="SignalP"/>
    </source>
</evidence>
<dbReference type="Proteomes" id="UP000317318">
    <property type="component" value="Chromosome"/>
</dbReference>
<dbReference type="EMBL" id="CP036268">
    <property type="protein sequence ID" value="QDT39022.1"/>
    <property type="molecule type" value="Genomic_DNA"/>
</dbReference>
<gene>
    <name evidence="2" type="ORF">Pan189_34230</name>
</gene>
<evidence type="ECO:0008006" key="4">
    <source>
        <dbReference type="Google" id="ProtNLM"/>
    </source>
</evidence>
<dbReference type="KEGG" id="svp:Pan189_34230"/>
<feature type="signal peptide" evidence="1">
    <location>
        <begin position="1"/>
        <end position="24"/>
    </location>
</feature>
<evidence type="ECO:0000313" key="3">
    <source>
        <dbReference type="Proteomes" id="UP000317318"/>
    </source>
</evidence>
<keyword evidence="3" id="KW-1185">Reference proteome</keyword>
<feature type="chain" id="PRO_5021917418" description="3-keto-disaccharide hydrolase domain-containing protein" evidence="1">
    <location>
        <begin position="25"/>
        <end position="230"/>
    </location>
</feature>
<proteinExistence type="predicted"/>
<sequence length="230" mass="25263" precursor="true">MKRPAAILLFMVLGLVSALPMAGAADPDPLQLERRWTVIAPPAGQKPGQSPFESLTDFKFVGPNNDPNVIGEYKADGEWGLSGRVFQQTSGEAAAVKLGRAEDFSLEAVANFDGTGGWFLMMGSDGEAGHVLSHSSLRQNDYWRTYPLRGGRADKFGVKTHSDSFRPRGDQPMWIIVKDGKLSLRIGETVVLREHELDGYAEGDIVLGSFKNQYGVKLLKFKALRVRALR</sequence>
<evidence type="ECO:0000313" key="2">
    <source>
        <dbReference type="EMBL" id="QDT39022.1"/>
    </source>
</evidence>
<reference evidence="2 3" key="1">
    <citation type="submission" date="2019-02" db="EMBL/GenBank/DDBJ databases">
        <title>Deep-cultivation of Planctomycetes and their phenomic and genomic characterization uncovers novel biology.</title>
        <authorList>
            <person name="Wiegand S."/>
            <person name="Jogler M."/>
            <person name="Boedeker C."/>
            <person name="Pinto D."/>
            <person name="Vollmers J."/>
            <person name="Rivas-Marin E."/>
            <person name="Kohn T."/>
            <person name="Peeters S.H."/>
            <person name="Heuer A."/>
            <person name="Rast P."/>
            <person name="Oberbeckmann S."/>
            <person name="Bunk B."/>
            <person name="Jeske O."/>
            <person name="Meyerdierks A."/>
            <person name="Storesund J.E."/>
            <person name="Kallscheuer N."/>
            <person name="Luecker S."/>
            <person name="Lage O.M."/>
            <person name="Pohl T."/>
            <person name="Merkel B.J."/>
            <person name="Hornburger P."/>
            <person name="Mueller R.-W."/>
            <person name="Bruemmer F."/>
            <person name="Labrenz M."/>
            <person name="Spormann A.M."/>
            <person name="Op den Camp H."/>
            <person name="Overmann J."/>
            <person name="Amann R."/>
            <person name="Jetten M.S.M."/>
            <person name="Mascher T."/>
            <person name="Medema M.H."/>
            <person name="Devos D.P."/>
            <person name="Kaster A.-K."/>
            <person name="Ovreas L."/>
            <person name="Rohde M."/>
            <person name="Galperin M.Y."/>
            <person name="Jogler C."/>
        </authorList>
    </citation>
    <scope>NUCLEOTIDE SEQUENCE [LARGE SCALE GENOMIC DNA]</scope>
    <source>
        <strain evidence="2 3">Pan189</strain>
    </source>
</reference>
<dbReference type="RefSeq" id="WP_145365155.1">
    <property type="nucleotide sequence ID" value="NZ_CP036268.1"/>
</dbReference>